<evidence type="ECO:0000256" key="1">
    <source>
        <dbReference type="ARBA" id="ARBA00022630"/>
    </source>
</evidence>
<reference evidence="5 6" key="1">
    <citation type="submission" date="2012-11" db="EMBL/GenBank/DDBJ databases">
        <title>Whole genome sequence of Acidisphaera rubrifaciens HS-AP3.</title>
        <authorList>
            <person name="Azuma Y."/>
            <person name="Higashiura N."/>
            <person name="Hirakawa H."/>
            <person name="Matsushita K."/>
        </authorList>
    </citation>
    <scope>NUCLEOTIDE SEQUENCE [LARGE SCALE GENOMIC DNA]</scope>
    <source>
        <strain evidence="5 6">HS-AP3</strain>
    </source>
</reference>
<keyword evidence="3" id="KW-0560">Oxidoreductase</keyword>
<dbReference type="InterPro" id="IPR002346">
    <property type="entry name" value="Mopterin_DH_FAD-bd"/>
</dbReference>
<dbReference type="InterPro" id="IPR036318">
    <property type="entry name" value="FAD-bd_PCMH-like_sf"/>
</dbReference>
<dbReference type="InterPro" id="IPR036683">
    <property type="entry name" value="CO_DH_flav_C_dom_sf"/>
</dbReference>
<dbReference type="Pfam" id="PF00941">
    <property type="entry name" value="FAD_binding_5"/>
    <property type="match status" value="1"/>
</dbReference>
<accession>A0A0D6P9R2</accession>
<dbReference type="Proteomes" id="UP000032680">
    <property type="component" value="Unassembled WGS sequence"/>
</dbReference>
<name>A0A0D6P9R2_9PROT</name>
<dbReference type="Gene3D" id="3.30.390.50">
    <property type="entry name" value="CO dehydrogenase flavoprotein, C-terminal domain"/>
    <property type="match status" value="1"/>
</dbReference>
<dbReference type="InterPro" id="IPR016166">
    <property type="entry name" value="FAD-bd_PCMH"/>
</dbReference>
<evidence type="ECO:0000256" key="2">
    <source>
        <dbReference type="ARBA" id="ARBA00022827"/>
    </source>
</evidence>
<dbReference type="PANTHER" id="PTHR42659:SF2">
    <property type="entry name" value="XANTHINE DEHYDROGENASE SUBUNIT C-RELATED"/>
    <property type="match status" value="1"/>
</dbReference>
<dbReference type="SUPFAM" id="SSF55447">
    <property type="entry name" value="CO dehydrogenase flavoprotein C-terminal domain-like"/>
    <property type="match status" value="1"/>
</dbReference>
<dbReference type="InterPro" id="IPR016167">
    <property type="entry name" value="FAD-bd_PCMH_sub1"/>
</dbReference>
<dbReference type="GO" id="GO:0071949">
    <property type="term" value="F:FAD binding"/>
    <property type="evidence" value="ECO:0007669"/>
    <property type="project" value="InterPro"/>
</dbReference>
<dbReference type="PROSITE" id="PS51387">
    <property type="entry name" value="FAD_PCMH"/>
    <property type="match status" value="1"/>
</dbReference>
<evidence type="ECO:0000313" key="6">
    <source>
        <dbReference type="Proteomes" id="UP000032680"/>
    </source>
</evidence>
<dbReference type="Pfam" id="PF03450">
    <property type="entry name" value="CO_deh_flav_C"/>
    <property type="match status" value="1"/>
</dbReference>
<dbReference type="AlphaFoldDB" id="A0A0D6P9R2"/>
<evidence type="ECO:0000256" key="3">
    <source>
        <dbReference type="ARBA" id="ARBA00023002"/>
    </source>
</evidence>
<organism evidence="5 6">
    <name type="scientific">Acidisphaera rubrifaciens HS-AP3</name>
    <dbReference type="NCBI Taxonomy" id="1231350"/>
    <lineage>
        <taxon>Bacteria</taxon>
        <taxon>Pseudomonadati</taxon>
        <taxon>Pseudomonadota</taxon>
        <taxon>Alphaproteobacteria</taxon>
        <taxon>Acetobacterales</taxon>
        <taxon>Acetobacteraceae</taxon>
        <taxon>Acidisphaera</taxon>
    </lineage>
</organism>
<keyword evidence="2" id="KW-0274">FAD</keyword>
<proteinExistence type="predicted"/>
<keyword evidence="6" id="KW-1185">Reference proteome</keyword>
<comment type="caution">
    <text evidence="5">The sequence shown here is derived from an EMBL/GenBank/DDBJ whole genome shotgun (WGS) entry which is preliminary data.</text>
</comment>
<dbReference type="InterPro" id="IPR051312">
    <property type="entry name" value="Diverse_Substr_Oxidored"/>
</dbReference>
<evidence type="ECO:0000259" key="4">
    <source>
        <dbReference type="PROSITE" id="PS51387"/>
    </source>
</evidence>
<sequence>MKPAPFAYLRAATTEEALEALAAHGTEARILAGGQSLVAMLNMRLARPSLLIDIMRVPALGRVEVEGDDLCIGAAVRQAALERRPDLAREVPLLARALPWVGHYQTRARGTVCGSAAHADPSAEIPLCLVALGARVGLRRRSGRRTVGAEAFFAGTMQTECAPDEMIDRLIVPRRRPDTGYAFAEIGRRHGDFAIVACAAVAGPHGLRLAVGGVADRPVARDFPPLDGSALDDALNAFAWALGGRDDMHATARYRRGLVRRMGRQVLEEAMACRN</sequence>
<dbReference type="GO" id="GO:0016491">
    <property type="term" value="F:oxidoreductase activity"/>
    <property type="evidence" value="ECO:0007669"/>
    <property type="project" value="UniProtKB-KW"/>
</dbReference>
<gene>
    <name evidence="5" type="ORF">Asru_0966_02</name>
</gene>
<keyword evidence="1" id="KW-0285">Flavoprotein</keyword>
<dbReference type="EMBL" id="BANB01000961">
    <property type="protein sequence ID" value="GAN78500.1"/>
    <property type="molecule type" value="Genomic_DNA"/>
</dbReference>
<dbReference type="Gene3D" id="3.30.465.10">
    <property type="match status" value="1"/>
</dbReference>
<dbReference type="SUPFAM" id="SSF56176">
    <property type="entry name" value="FAD-binding/transporter-associated domain-like"/>
    <property type="match status" value="1"/>
</dbReference>
<evidence type="ECO:0000313" key="5">
    <source>
        <dbReference type="EMBL" id="GAN78500.1"/>
    </source>
</evidence>
<dbReference type="SMART" id="SM01092">
    <property type="entry name" value="CO_deh_flav_C"/>
    <property type="match status" value="1"/>
</dbReference>
<dbReference type="Gene3D" id="3.30.43.10">
    <property type="entry name" value="Uridine Diphospho-n-acetylenolpyruvylglucosamine Reductase, domain 2"/>
    <property type="match status" value="1"/>
</dbReference>
<dbReference type="InterPro" id="IPR016169">
    <property type="entry name" value="FAD-bd_PCMH_sub2"/>
</dbReference>
<dbReference type="InterPro" id="IPR005107">
    <property type="entry name" value="CO_DH_flav_C"/>
</dbReference>
<dbReference type="PANTHER" id="PTHR42659">
    <property type="entry name" value="XANTHINE DEHYDROGENASE SUBUNIT C-RELATED"/>
    <property type="match status" value="1"/>
</dbReference>
<feature type="domain" description="FAD-binding PCMH-type" evidence="4">
    <location>
        <begin position="1"/>
        <end position="177"/>
    </location>
</feature>
<protein>
    <submittedName>
        <fullName evidence="5">Carbon monoxide dehydrogenase</fullName>
    </submittedName>
</protein>
<dbReference type="RefSeq" id="WP_048863269.1">
    <property type="nucleotide sequence ID" value="NZ_BANB01000961.1"/>
</dbReference>
<dbReference type="OrthoDB" id="9793944at2"/>